<dbReference type="PATRIC" id="fig|1365257.3.peg.2414"/>
<dbReference type="EMBL" id="AUXX01000016">
    <property type="protein sequence ID" value="KZN66847.1"/>
    <property type="molecule type" value="Genomic_DNA"/>
</dbReference>
<evidence type="ECO:0000313" key="2">
    <source>
        <dbReference type="Proteomes" id="UP000076661"/>
    </source>
</evidence>
<dbReference type="AlphaFoldDB" id="A0A167MRL6"/>
<dbReference type="RefSeq" id="WP_063381180.1">
    <property type="nucleotide sequence ID" value="NZ_AUXX01000016.1"/>
</dbReference>
<gene>
    <name evidence="1" type="ORF">N478_18610</name>
</gene>
<comment type="caution">
    <text evidence="1">The sequence shown here is derived from an EMBL/GenBank/DDBJ whole genome shotgun (WGS) entry which is preliminary data.</text>
</comment>
<proteinExistence type="predicted"/>
<sequence length="269" mass="29407">MSNEHTTITEQLAAVVTRSNALCNTVQGQIDNINSTLNTKSAEVDTKVTQAKSDLNTHFTNLKNGIVETINGVDVYKEGLTKRFSFKSSLNSGGYTAASDGPDSSYRTCANPQPPYYVNLVEFDAQNIGDHFGSDGDTFNCDFVMSHRGMASYVDHIVINGTSSHDCVSAQIEVKKIMHETAISIYISEPGEEPREIPITSADVGKTLTVFFRQINKGYGKGRARVTLKVDTRPHCGSGRAFMAKCEYSSVNGRPCADRVTQTAPTWEQ</sequence>
<organism evidence="1 2">
    <name type="scientific">Pseudoalteromonas luteoviolacea S4060-1</name>
    <dbReference type="NCBI Taxonomy" id="1365257"/>
    <lineage>
        <taxon>Bacteria</taxon>
        <taxon>Pseudomonadati</taxon>
        <taxon>Pseudomonadota</taxon>
        <taxon>Gammaproteobacteria</taxon>
        <taxon>Alteromonadales</taxon>
        <taxon>Pseudoalteromonadaceae</taxon>
        <taxon>Pseudoalteromonas</taxon>
    </lineage>
</organism>
<reference evidence="1 2" key="1">
    <citation type="submission" date="2013-07" db="EMBL/GenBank/DDBJ databases">
        <title>Comparative Genomic and Metabolomic Analysis of Twelve Strains of Pseudoalteromonas luteoviolacea.</title>
        <authorList>
            <person name="Vynne N.G."/>
            <person name="Mansson M."/>
            <person name="Gram L."/>
        </authorList>
    </citation>
    <scope>NUCLEOTIDE SEQUENCE [LARGE SCALE GENOMIC DNA]</scope>
    <source>
        <strain evidence="1 2">S4060-1</strain>
    </source>
</reference>
<evidence type="ECO:0000313" key="1">
    <source>
        <dbReference type="EMBL" id="KZN66847.1"/>
    </source>
</evidence>
<dbReference type="Proteomes" id="UP000076661">
    <property type="component" value="Unassembled WGS sequence"/>
</dbReference>
<name>A0A167MRL6_9GAMM</name>
<protein>
    <submittedName>
        <fullName evidence="1">Uncharacterized protein</fullName>
    </submittedName>
</protein>
<accession>A0A167MRL6</accession>